<name>A0A1W9YQ46_MYCBA</name>
<proteinExistence type="predicted"/>
<dbReference type="STRING" id="564198.BST17_24800"/>
<accession>A0A1W9YQ46</accession>
<dbReference type="Proteomes" id="UP000192366">
    <property type="component" value="Unassembled WGS sequence"/>
</dbReference>
<evidence type="ECO:0000313" key="3">
    <source>
        <dbReference type="Proteomes" id="UP000192366"/>
    </source>
</evidence>
<dbReference type="InterPro" id="IPR013087">
    <property type="entry name" value="Znf_C2H2_type"/>
</dbReference>
<dbReference type="AlphaFoldDB" id="A0A1W9YQ46"/>
<evidence type="ECO:0000259" key="1">
    <source>
        <dbReference type="PROSITE" id="PS50157"/>
    </source>
</evidence>
<dbReference type="InterPro" id="IPR058158">
    <property type="entry name" value="Phage_zn-bd_3"/>
</dbReference>
<comment type="caution">
    <text evidence="2">The sequence shown here is derived from an EMBL/GenBank/DDBJ whole genome shotgun (WGS) entry which is preliminary data.</text>
</comment>
<sequence length="85" mass="9250">MLTAGTHGCARCPNRWGGFKTAHCGACHRTFTGLTAFDKHRTGSHTNDTRHCLPPESVGLVNAGRAYPCWGFSGEGDDRWADDDE</sequence>
<gene>
    <name evidence="2" type="ORF">BST17_24800</name>
</gene>
<organism evidence="2 3">
    <name type="scientific">Mycolicibacterium bacteremicum</name>
    <name type="common">Mycobacterium bacteremicum</name>
    <dbReference type="NCBI Taxonomy" id="564198"/>
    <lineage>
        <taxon>Bacteria</taxon>
        <taxon>Bacillati</taxon>
        <taxon>Actinomycetota</taxon>
        <taxon>Actinomycetes</taxon>
        <taxon>Mycobacteriales</taxon>
        <taxon>Mycobacteriaceae</taxon>
        <taxon>Mycolicibacterium</taxon>
    </lineage>
</organism>
<protein>
    <recommendedName>
        <fullName evidence="1">C2H2-type domain-containing protein</fullName>
    </recommendedName>
</protein>
<evidence type="ECO:0000313" key="2">
    <source>
        <dbReference type="EMBL" id="ORA02185.1"/>
    </source>
</evidence>
<dbReference type="EMBL" id="MVHJ01000033">
    <property type="protein sequence ID" value="ORA02185.1"/>
    <property type="molecule type" value="Genomic_DNA"/>
</dbReference>
<dbReference type="Pfam" id="PF24071">
    <property type="entry name" value="Phage_zn_bind_3"/>
    <property type="match status" value="1"/>
</dbReference>
<dbReference type="PROSITE" id="PS00028">
    <property type="entry name" value="ZINC_FINGER_C2H2_1"/>
    <property type="match status" value="1"/>
</dbReference>
<dbReference type="OrthoDB" id="4273840at2"/>
<keyword evidence="3" id="KW-1185">Reference proteome</keyword>
<feature type="domain" description="C2H2-type" evidence="1">
    <location>
        <begin position="22"/>
        <end position="50"/>
    </location>
</feature>
<dbReference type="PROSITE" id="PS50157">
    <property type="entry name" value="ZINC_FINGER_C2H2_2"/>
    <property type="match status" value="1"/>
</dbReference>
<reference evidence="2 3" key="1">
    <citation type="submission" date="2017-02" db="EMBL/GenBank/DDBJ databases">
        <title>The new phylogeny of genus Mycobacterium.</title>
        <authorList>
            <person name="Tortoli E."/>
            <person name="Trovato A."/>
            <person name="Cirillo D.M."/>
        </authorList>
    </citation>
    <scope>NUCLEOTIDE SEQUENCE [LARGE SCALE GENOMIC DNA]</scope>
    <source>
        <strain evidence="2 3">DSM 45578</strain>
    </source>
</reference>